<reference evidence="1" key="1">
    <citation type="submission" date="2021-01" db="EMBL/GenBank/DDBJ databases">
        <title>Marivirga sp. nov., isolated from intertidal surface sediments.</title>
        <authorList>
            <person name="Zhang M."/>
        </authorList>
    </citation>
    <scope>NUCLEOTIDE SEQUENCE</scope>
    <source>
        <strain evidence="1">SM1354</strain>
    </source>
</reference>
<accession>A0A937DDQ3</accession>
<dbReference type="RefSeq" id="WP_201918054.1">
    <property type="nucleotide sequence ID" value="NZ_JAERQG010000001.1"/>
</dbReference>
<name>A0A937DDQ3_9BACT</name>
<proteinExistence type="predicted"/>
<comment type="caution">
    <text evidence="1">The sequence shown here is derived from an EMBL/GenBank/DDBJ whole genome shotgun (WGS) entry which is preliminary data.</text>
</comment>
<evidence type="ECO:0000313" key="1">
    <source>
        <dbReference type="EMBL" id="MBL0764462.1"/>
    </source>
</evidence>
<gene>
    <name evidence="1" type="ORF">JKP34_04300</name>
</gene>
<organism evidence="1 2">
    <name type="scientific">Marivirga atlantica</name>
    <dbReference type="NCBI Taxonomy" id="1548457"/>
    <lineage>
        <taxon>Bacteria</taxon>
        <taxon>Pseudomonadati</taxon>
        <taxon>Bacteroidota</taxon>
        <taxon>Cytophagia</taxon>
        <taxon>Cytophagales</taxon>
        <taxon>Marivirgaceae</taxon>
        <taxon>Marivirga</taxon>
    </lineage>
</organism>
<dbReference type="Proteomes" id="UP000642920">
    <property type="component" value="Unassembled WGS sequence"/>
</dbReference>
<sequence>MQRKFFPFDKNYLLEQAQLEMKHELSLYLVEQVKQTYLLRYNPLGLIDKSIEKIVNTTEYSLVEVGELYEEMAGIYRYKFSSNQLELLFDGKDHLEKYKEDWTMAFKEWLFEFGKSKNFLKAVLEATIFYPEDKQAQLAYSRLRNFISEQFGLKVYKYKGIIPMKIA</sequence>
<dbReference type="EMBL" id="JAERQG010000001">
    <property type="protein sequence ID" value="MBL0764462.1"/>
    <property type="molecule type" value="Genomic_DNA"/>
</dbReference>
<evidence type="ECO:0000313" key="2">
    <source>
        <dbReference type="Proteomes" id="UP000642920"/>
    </source>
</evidence>
<protein>
    <submittedName>
        <fullName evidence="1">Uncharacterized protein</fullName>
    </submittedName>
</protein>
<keyword evidence="2" id="KW-1185">Reference proteome</keyword>
<dbReference type="AlphaFoldDB" id="A0A937DDQ3"/>